<dbReference type="Proteomes" id="UP000076486">
    <property type="component" value="Unassembled WGS sequence"/>
</dbReference>
<dbReference type="RefSeq" id="WP_063369578.1">
    <property type="nucleotide sequence ID" value="NZ_AUYC01000059.1"/>
</dbReference>
<dbReference type="PATRIC" id="fig|1365248.3.peg.4383"/>
<feature type="signal peptide" evidence="2">
    <location>
        <begin position="1"/>
        <end position="18"/>
    </location>
</feature>
<evidence type="ECO:0000313" key="4">
    <source>
        <dbReference type="Proteomes" id="UP000076486"/>
    </source>
</evidence>
<gene>
    <name evidence="3" type="ORF">N473_25705</name>
</gene>
<dbReference type="EMBL" id="AUYC01000059">
    <property type="protein sequence ID" value="KZN59532.1"/>
    <property type="molecule type" value="Genomic_DNA"/>
</dbReference>
<feature type="compositionally biased region" description="Basic and acidic residues" evidence="1">
    <location>
        <begin position="58"/>
        <end position="74"/>
    </location>
</feature>
<proteinExistence type="predicted"/>
<comment type="caution">
    <text evidence="3">The sequence shown here is derived from an EMBL/GenBank/DDBJ whole genome shotgun (WGS) entry which is preliminary data.</text>
</comment>
<evidence type="ECO:0008006" key="5">
    <source>
        <dbReference type="Google" id="ProtNLM"/>
    </source>
</evidence>
<protein>
    <recommendedName>
        <fullName evidence="5">Lipoprotein</fullName>
    </recommendedName>
</protein>
<name>A0A167IHA1_9GAMM</name>
<dbReference type="AlphaFoldDB" id="A0A167IHA1"/>
<dbReference type="PROSITE" id="PS51257">
    <property type="entry name" value="PROKAR_LIPOPROTEIN"/>
    <property type="match status" value="1"/>
</dbReference>
<sequence>MKLKTLLLLAFSSTFLIACKSNDSGATANSKADKGYRCKQVRSLGSNIPTTYCSTKKQRAEAREQAKRDLRDAQRVSTVNSGN</sequence>
<evidence type="ECO:0000313" key="3">
    <source>
        <dbReference type="EMBL" id="KZN59532.1"/>
    </source>
</evidence>
<feature type="region of interest" description="Disordered" evidence="1">
    <location>
        <begin position="55"/>
        <end position="83"/>
    </location>
</feature>
<organism evidence="3 4">
    <name type="scientific">Pseudoalteromonas luteoviolacea CPMOR-1</name>
    <dbReference type="NCBI Taxonomy" id="1365248"/>
    <lineage>
        <taxon>Bacteria</taxon>
        <taxon>Pseudomonadati</taxon>
        <taxon>Pseudomonadota</taxon>
        <taxon>Gammaproteobacteria</taxon>
        <taxon>Alteromonadales</taxon>
        <taxon>Pseudoalteromonadaceae</taxon>
        <taxon>Pseudoalteromonas</taxon>
    </lineage>
</organism>
<evidence type="ECO:0000256" key="2">
    <source>
        <dbReference type="SAM" id="SignalP"/>
    </source>
</evidence>
<keyword evidence="2" id="KW-0732">Signal</keyword>
<reference evidence="3 4" key="1">
    <citation type="submission" date="2013-07" db="EMBL/GenBank/DDBJ databases">
        <title>Comparative Genomic and Metabolomic Analysis of Twelve Strains of Pseudoalteromonas luteoviolacea.</title>
        <authorList>
            <person name="Vynne N.G."/>
            <person name="Mansson M."/>
            <person name="Gram L."/>
        </authorList>
    </citation>
    <scope>NUCLEOTIDE SEQUENCE [LARGE SCALE GENOMIC DNA]</scope>
    <source>
        <strain evidence="3 4">CPMOR-1</strain>
    </source>
</reference>
<accession>A0A167IHA1</accession>
<feature type="chain" id="PRO_5007888150" description="Lipoprotein" evidence="2">
    <location>
        <begin position="19"/>
        <end position="83"/>
    </location>
</feature>
<evidence type="ECO:0000256" key="1">
    <source>
        <dbReference type="SAM" id="MobiDB-lite"/>
    </source>
</evidence>